<comment type="caution">
    <text evidence="1">The sequence shown here is derived from an EMBL/GenBank/DDBJ whole genome shotgun (WGS) entry which is preliminary data.</text>
</comment>
<keyword evidence="2" id="KW-1185">Reference proteome</keyword>
<evidence type="ECO:0008006" key="3">
    <source>
        <dbReference type="Google" id="ProtNLM"/>
    </source>
</evidence>
<protein>
    <recommendedName>
        <fullName evidence="3">F-box domain-containing protein</fullName>
    </recommendedName>
</protein>
<accession>A0A9P5ZTX7</accession>
<evidence type="ECO:0000313" key="1">
    <source>
        <dbReference type="EMBL" id="KAF9494442.1"/>
    </source>
</evidence>
<gene>
    <name evidence="1" type="ORF">BDN71DRAFT_991614</name>
</gene>
<dbReference type="InterPro" id="IPR032675">
    <property type="entry name" value="LRR_dom_sf"/>
</dbReference>
<sequence length="498" mass="55570">MSMEEQYDTQIRNYREEIRRLSGRRNMDCSATKTLPSEILSSIFREFVNGHRSGPGPKCLPVTHVCQLWRAVALNEPRLWSDLAGLSSNWLGECEKRSKAAPLKIRYVGYRGISDDGEPESDQSTFALSNSSQCPWVESSAISTKAQKVLDPLFGQPNRLGQLHIEACKDDLISRLDAPAPYLSTLNVGRVDIPEGFLGGIAPRLHSVSIRVSCVSLGASWLNNVQRLSLCRWKIAGDGNASGIVSSLAGLTQLEFLSMTFPENLTALGSIVDKVTLPKLKTAQFCFSDSQLGLVSVFDHISCPNLRRLSINWPSGFNDIPVASQVAQFFSRNCDFTPESLRRGAWFDASRIELSSKEAESVPVHEDSDLPRLLFRNYRPLFVRDFLHEAFPGIHIRYYRLVSGGVVLEDLPGVEELSLCDTGPTFGLLLDGSPVFPTLRRVRLEQVSLRPKAQTFPKLKKWLKAQKMLEKLTIVKGYAFTEKDVQALEKIVKVVEVV</sequence>
<dbReference type="EMBL" id="MU154573">
    <property type="protein sequence ID" value="KAF9494442.1"/>
    <property type="molecule type" value="Genomic_DNA"/>
</dbReference>
<dbReference type="SUPFAM" id="SSF52047">
    <property type="entry name" value="RNI-like"/>
    <property type="match status" value="1"/>
</dbReference>
<dbReference type="Gene3D" id="3.80.10.10">
    <property type="entry name" value="Ribonuclease Inhibitor"/>
    <property type="match status" value="1"/>
</dbReference>
<proteinExistence type="predicted"/>
<evidence type="ECO:0000313" key="2">
    <source>
        <dbReference type="Proteomes" id="UP000807025"/>
    </source>
</evidence>
<dbReference type="AlphaFoldDB" id="A0A9P5ZTX7"/>
<dbReference type="OrthoDB" id="2913281at2759"/>
<name>A0A9P5ZTX7_PLEER</name>
<dbReference type="Gene3D" id="1.20.1280.50">
    <property type="match status" value="1"/>
</dbReference>
<organism evidence="1 2">
    <name type="scientific">Pleurotus eryngii</name>
    <name type="common">Boletus of the steppes</name>
    <dbReference type="NCBI Taxonomy" id="5323"/>
    <lineage>
        <taxon>Eukaryota</taxon>
        <taxon>Fungi</taxon>
        <taxon>Dikarya</taxon>
        <taxon>Basidiomycota</taxon>
        <taxon>Agaricomycotina</taxon>
        <taxon>Agaricomycetes</taxon>
        <taxon>Agaricomycetidae</taxon>
        <taxon>Agaricales</taxon>
        <taxon>Pleurotineae</taxon>
        <taxon>Pleurotaceae</taxon>
        <taxon>Pleurotus</taxon>
    </lineage>
</organism>
<dbReference type="Proteomes" id="UP000807025">
    <property type="component" value="Unassembled WGS sequence"/>
</dbReference>
<reference evidence="1" key="1">
    <citation type="submission" date="2020-11" db="EMBL/GenBank/DDBJ databases">
        <authorList>
            <consortium name="DOE Joint Genome Institute"/>
            <person name="Ahrendt S."/>
            <person name="Riley R."/>
            <person name="Andreopoulos W."/>
            <person name="Labutti K."/>
            <person name="Pangilinan J."/>
            <person name="Ruiz-Duenas F.J."/>
            <person name="Barrasa J.M."/>
            <person name="Sanchez-Garcia M."/>
            <person name="Camarero S."/>
            <person name="Miyauchi S."/>
            <person name="Serrano A."/>
            <person name="Linde D."/>
            <person name="Babiker R."/>
            <person name="Drula E."/>
            <person name="Ayuso-Fernandez I."/>
            <person name="Pacheco R."/>
            <person name="Padilla G."/>
            <person name="Ferreira P."/>
            <person name="Barriuso J."/>
            <person name="Kellner H."/>
            <person name="Castanera R."/>
            <person name="Alfaro M."/>
            <person name="Ramirez L."/>
            <person name="Pisabarro A.G."/>
            <person name="Kuo A."/>
            <person name="Tritt A."/>
            <person name="Lipzen A."/>
            <person name="He G."/>
            <person name="Yan M."/>
            <person name="Ng V."/>
            <person name="Cullen D."/>
            <person name="Martin F."/>
            <person name="Rosso M.-N."/>
            <person name="Henrissat B."/>
            <person name="Hibbett D."/>
            <person name="Martinez A.T."/>
            <person name="Grigoriev I.V."/>
        </authorList>
    </citation>
    <scope>NUCLEOTIDE SEQUENCE</scope>
    <source>
        <strain evidence="1">ATCC 90797</strain>
    </source>
</reference>